<name>A0A0A8US84_LEGHA</name>
<keyword evidence="1" id="KW-0175">Coiled coil</keyword>
<dbReference type="HOGENOM" id="CLU_028800_0_0_6"/>
<dbReference type="STRING" id="449.LHA_2720"/>
<evidence type="ECO:0000313" key="3">
    <source>
        <dbReference type="Proteomes" id="UP000032803"/>
    </source>
</evidence>
<proteinExistence type="predicted"/>
<feature type="coiled-coil region" evidence="1">
    <location>
        <begin position="295"/>
        <end position="322"/>
    </location>
</feature>
<evidence type="ECO:0008006" key="4">
    <source>
        <dbReference type="Google" id="ProtNLM"/>
    </source>
</evidence>
<gene>
    <name evidence="2" type="ORF">LHA_2720</name>
</gene>
<dbReference type="KEGG" id="lha:LHA_2720"/>
<sequence length="640" mass="73733">MAEFSAILMLQLIIVLKFDGPQISFYSMTPYGWRDSVTGKKEYFSEQFNRWRLGEAKKEEAVLLTVLEISSYFETGIEIEQIKKDFCDTTSSRYKELDCFKKRELGALVYCKFVAQDYLQSVDQEEKELLESIIKNIEGLYLQNRTDTQKKLNSLTQNCNIWLDNYTKDKEDPAQIKALCSSLYLLLKILEIFLQSLSSWSKKLAGSFVDIDALIKEIGCLLIKTEVKFNQIKLLNSAKNLSPVPKNLAELFDKSYLQLLETNPVNTPDALLGKVFSLENMVSHTNRLGAVLKKRMEIKSRLQNAQSLLIALENNAHRALGRKYFLEFIEKHDKHFNELMEHLDSEVREMFLERIEQLKNPNGSQKIISSVQYGASWATALPTSALRLALPQNWQDTVSSVVPATWDSQCKDQLKGIIVGVSKDLKQDLTEVEKEVTSFNDKFAVDKTSYEQFVKEISAEVIETVSVSSNALLQSIQRYKNLLTFVFDTQEKLKEIKSLDNKVSEFLYLYDGFWVKISNFFARFCAFFKTEAAQLVDKAREIQNELRSLEKKHHDVFERVYEEYIKEQGTLHPQLQACFTKNAKAIINTIEIDTKETLANKTIHQSSVVINKGFFSVKKKSTALDNIQWNELKTESFMVH</sequence>
<dbReference type="Proteomes" id="UP000032803">
    <property type="component" value="Chromosome I"/>
</dbReference>
<protein>
    <recommendedName>
        <fullName evidence="4">Purine NTPase</fullName>
    </recommendedName>
</protein>
<reference evidence="3" key="1">
    <citation type="submission" date="2014-09" db="EMBL/GenBank/DDBJ databases">
        <authorList>
            <person name="Gomez-Valero L."/>
        </authorList>
    </citation>
    <scope>NUCLEOTIDE SEQUENCE [LARGE SCALE GENOMIC DNA]</scope>
    <source>
        <strain evidence="3">ATCC35250</strain>
    </source>
</reference>
<accession>A0A0A8US84</accession>
<evidence type="ECO:0000313" key="2">
    <source>
        <dbReference type="EMBL" id="CEK11720.1"/>
    </source>
</evidence>
<keyword evidence="3" id="KW-1185">Reference proteome</keyword>
<dbReference type="PATRIC" id="fig|449.7.peg.2472"/>
<feature type="coiled-coil region" evidence="1">
    <location>
        <begin position="525"/>
        <end position="559"/>
    </location>
</feature>
<organism evidence="2 3">
    <name type="scientific">Legionella hackeliae</name>
    <dbReference type="NCBI Taxonomy" id="449"/>
    <lineage>
        <taxon>Bacteria</taxon>
        <taxon>Pseudomonadati</taxon>
        <taxon>Pseudomonadota</taxon>
        <taxon>Gammaproteobacteria</taxon>
        <taxon>Legionellales</taxon>
        <taxon>Legionellaceae</taxon>
        <taxon>Legionella</taxon>
    </lineage>
</organism>
<evidence type="ECO:0000256" key="1">
    <source>
        <dbReference type="SAM" id="Coils"/>
    </source>
</evidence>
<dbReference type="EMBL" id="LN681225">
    <property type="protein sequence ID" value="CEK11720.1"/>
    <property type="molecule type" value="Genomic_DNA"/>
</dbReference>
<dbReference type="AlphaFoldDB" id="A0A0A8US84"/>